<dbReference type="Proteomes" id="UP001333818">
    <property type="component" value="Unassembled WGS sequence"/>
</dbReference>
<evidence type="ECO:0000313" key="1">
    <source>
        <dbReference type="EMBL" id="MEE3719677.1"/>
    </source>
</evidence>
<proteinExistence type="predicted"/>
<name>A0AAW9PWR5_9CYAN</name>
<organism evidence="1 2">
    <name type="scientific">Tumidithrix elongata BACA0141</name>
    <dbReference type="NCBI Taxonomy" id="2716417"/>
    <lineage>
        <taxon>Bacteria</taxon>
        <taxon>Bacillati</taxon>
        <taxon>Cyanobacteriota</taxon>
        <taxon>Cyanophyceae</taxon>
        <taxon>Pseudanabaenales</taxon>
        <taxon>Pseudanabaenaceae</taxon>
        <taxon>Tumidithrix</taxon>
        <taxon>Tumidithrix elongata</taxon>
    </lineage>
</organism>
<dbReference type="EMBL" id="JAZBJZ010000157">
    <property type="protein sequence ID" value="MEE3719677.1"/>
    <property type="molecule type" value="Genomic_DNA"/>
</dbReference>
<protein>
    <submittedName>
        <fullName evidence="1">Uncharacterized protein</fullName>
    </submittedName>
</protein>
<sequence>MKTAALNIRMKKATAGVSRSQYYDRSPQDSAWVTLLELPDPYCFNEALLMCEYPDGKWAAWIPDFGEVTLHSGQFCRDRV</sequence>
<comment type="caution">
    <text evidence="1">The sequence shown here is derived from an EMBL/GenBank/DDBJ whole genome shotgun (WGS) entry which is preliminary data.</text>
</comment>
<keyword evidence="2" id="KW-1185">Reference proteome</keyword>
<evidence type="ECO:0000313" key="2">
    <source>
        <dbReference type="Proteomes" id="UP001333818"/>
    </source>
</evidence>
<reference evidence="1" key="1">
    <citation type="submission" date="2024-01" db="EMBL/GenBank/DDBJ databases">
        <title>Bank of Algae and Cyanobacteria of the Azores (BACA) strain genomes.</title>
        <authorList>
            <person name="Luz R."/>
            <person name="Cordeiro R."/>
            <person name="Fonseca A."/>
            <person name="Goncalves V."/>
        </authorList>
    </citation>
    <scope>NUCLEOTIDE SEQUENCE</scope>
    <source>
        <strain evidence="1">BACA0141</strain>
    </source>
</reference>
<accession>A0AAW9PWR5</accession>
<dbReference type="AlphaFoldDB" id="A0AAW9PWR5"/>
<gene>
    <name evidence="1" type="ORF">V2H45_23325</name>
</gene>